<dbReference type="Proteomes" id="UP000008311">
    <property type="component" value="Unassembled WGS sequence"/>
</dbReference>
<dbReference type="InterPro" id="IPR001214">
    <property type="entry name" value="SET_dom"/>
</dbReference>
<reference evidence="10" key="1">
    <citation type="journal article" date="2010" name="Nat. Biotechnol.">
        <title>Draft genome sequence of the oilseed species Ricinus communis.</title>
        <authorList>
            <person name="Chan A.P."/>
            <person name="Crabtree J."/>
            <person name="Zhao Q."/>
            <person name="Lorenzi H."/>
            <person name="Orvis J."/>
            <person name="Puiu D."/>
            <person name="Melake-Berhan A."/>
            <person name="Jones K.M."/>
            <person name="Redman J."/>
            <person name="Chen G."/>
            <person name="Cahoon E.B."/>
            <person name="Gedil M."/>
            <person name="Stanke M."/>
            <person name="Haas B.J."/>
            <person name="Wortman J.R."/>
            <person name="Fraser-Liggett C.M."/>
            <person name="Ravel J."/>
            <person name="Rabinowicz P.D."/>
        </authorList>
    </citation>
    <scope>NUCLEOTIDE SEQUENCE [LARGE SCALE GENOMIC DNA]</scope>
    <source>
        <strain evidence="10">cv. Hale</strain>
    </source>
</reference>
<dbReference type="EC" id="2.1.1.43" evidence="9"/>
<comment type="subcellular location">
    <subcellularLocation>
        <location evidence="1">Chromosome</location>
        <location evidence="1">Centromere</location>
    </subcellularLocation>
    <subcellularLocation>
        <location evidence="4">Nucleus</location>
    </subcellularLocation>
</comment>
<dbReference type="OrthoDB" id="5792673at2759"/>
<dbReference type="SMART" id="SM00468">
    <property type="entry name" value="PreSET"/>
    <property type="match status" value="1"/>
</dbReference>
<dbReference type="PANTHER" id="PTHR45660">
    <property type="entry name" value="HISTONE-LYSINE N-METHYLTRANSFERASE SETMAR"/>
    <property type="match status" value="1"/>
</dbReference>
<dbReference type="Pfam" id="PF05033">
    <property type="entry name" value="Pre-SET"/>
    <property type="match status" value="1"/>
</dbReference>
<feature type="domain" description="Pre-SET" evidence="7">
    <location>
        <begin position="401"/>
        <end position="461"/>
    </location>
</feature>
<keyword evidence="2" id="KW-0158">Chromosome</keyword>
<evidence type="ECO:0000256" key="3">
    <source>
        <dbReference type="ARBA" id="ARBA00023242"/>
    </source>
</evidence>
<dbReference type="KEGG" id="rcu:8289676"/>
<evidence type="ECO:0000256" key="2">
    <source>
        <dbReference type="ARBA" id="ARBA00022454"/>
    </source>
</evidence>
<dbReference type="STRING" id="3988.B9RA04"/>
<protein>
    <submittedName>
        <fullName evidence="9">Histone-lysine n-methyltransferase, suvh, putative</fullName>
        <ecNumber evidence="9">2.1.1.43</ecNumber>
    </submittedName>
</protein>
<dbReference type="GO" id="GO:0008270">
    <property type="term" value="F:zinc ion binding"/>
    <property type="evidence" value="ECO:0007669"/>
    <property type="project" value="InterPro"/>
</dbReference>
<dbReference type="InterPro" id="IPR051357">
    <property type="entry name" value="H3K9_HMTase_SUVAR3-9"/>
</dbReference>
<dbReference type="GO" id="GO:0032259">
    <property type="term" value="P:methylation"/>
    <property type="evidence" value="ECO:0007669"/>
    <property type="project" value="UniProtKB-KW"/>
</dbReference>
<evidence type="ECO:0000259" key="6">
    <source>
        <dbReference type="PROSITE" id="PS50280"/>
    </source>
</evidence>
<organism evidence="9 10">
    <name type="scientific">Ricinus communis</name>
    <name type="common">Castor bean</name>
    <dbReference type="NCBI Taxonomy" id="3988"/>
    <lineage>
        <taxon>Eukaryota</taxon>
        <taxon>Viridiplantae</taxon>
        <taxon>Streptophyta</taxon>
        <taxon>Embryophyta</taxon>
        <taxon>Tracheophyta</taxon>
        <taxon>Spermatophyta</taxon>
        <taxon>Magnoliopsida</taxon>
        <taxon>eudicotyledons</taxon>
        <taxon>Gunneridae</taxon>
        <taxon>Pentapetalae</taxon>
        <taxon>rosids</taxon>
        <taxon>fabids</taxon>
        <taxon>Malpighiales</taxon>
        <taxon>Euphorbiaceae</taxon>
        <taxon>Acalyphoideae</taxon>
        <taxon>Acalypheae</taxon>
        <taxon>Ricinus</taxon>
    </lineage>
</organism>
<evidence type="ECO:0000259" key="7">
    <source>
        <dbReference type="PROSITE" id="PS50867"/>
    </source>
</evidence>
<dbReference type="SUPFAM" id="SSF88697">
    <property type="entry name" value="PUA domain-like"/>
    <property type="match status" value="1"/>
</dbReference>
<dbReference type="Pfam" id="PF00856">
    <property type="entry name" value="SET"/>
    <property type="match status" value="1"/>
</dbReference>
<feature type="domain" description="SET" evidence="6">
    <location>
        <begin position="464"/>
        <end position="583"/>
    </location>
</feature>
<dbReference type="InterPro" id="IPR036987">
    <property type="entry name" value="SRA-YDG_sf"/>
</dbReference>
<dbReference type="EMBL" id="EQ973773">
    <property type="protein sequence ID" value="EEF51631.1"/>
    <property type="molecule type" value="Genomic_DNA"/>
</dbReference>
<dbReference type="PROSITE" id="PS50867">
    <property type="entry name" value="PRE_SET"/>
    <property type="match status" value="1"/>
</dbReference>
<dbReference type="InterPro" id="IPR046341">
    <property type="entry name" value="SET_dom_sf"/>
</dbReference>
<dbReference type="GO" id="GO:0003690">
    <property type="term" value="F:double-stranded DNA binding"/>
    <property type="evidence" value="ECO:0000318"/>
    <property type="project" value="GO_Central"/>
</dbReference>
<dbReference type="SMART" id="SM00466">
    <property type="entry name" value="SRA"/>
    <property type="match status" value="1"/>
</dbReference>
<feature type="compositionally biased region" description="Basic and acidic residues" evidence="5">
    <location>
        <begin position="1"/>
        <end position="11"/>
    </location>
</feature>
<dbReference type="AlphaFoldDB" id="B9RA04"/>
<gene>
    <name evidence="9" type="ORF">RCOM_1502480</name>
</gene>
<dbReference type="GO" id="GO:0005634">
    <property type="term" value="C:nucleus"/>
    <property type="evidence" value="ECO:0007669"/>
    <property type="project" value="UniProtKB-SubCell"/>
</dbReference>
<feature type="domain" description="YDG" evidence="8">
    <location>
        <begin position="183"/>
        <end position="327"/>
    </location>
</feature>
<dbReference type="InterPro" id="IPR003105">
    <property type="entry name" value="SRA_YDG"/>
</dbReference>
<dbReference type="SUPFAM" id="SSF82199">
    <property type="entry name" value="SET domain"/>
    <property type="match status" value="1"/>
</dbReference>
<keyword evidence="3 4" id="KW-0539">Nucleus</keyword>
<dbReference type="PROSITE" id="PS51015">
    <property type="entry name" value="YDG"/>
    <property type="match status" value="1"/>
</dbReference>
<evidence type="ECO:0000256" key="4">
    <source>
        <dbReference type="PROSITE-ProRule" id="PRU00358"/>
    </source>
</evidence>
<evidence type="ECO:0000259" key="8">
    <source>
        <dbReference type="PROSITE" id="PS51015"/>
    </source>
</evidence>
<evidence type="ECO:0000313" key="10">
    <source>
        <dbReference type="Proteomes" id="UP000008311"/>
    </source>
</evidence>
<evidence type="ECO:0000313" key="9">
    <source>
        <dbReference type="EMBL" id="EEF51631.1"/>
    </source>
</evidence>
<keyword evidence="9" id="KW-0808">Transferase</keyword>
<dbReference type="SMART" id="SM00317">
    <property type="entry name" value="SET"/>
    <property type="match status" value="1"/>
</dbReference>
<evidence type="ECO:0000256" key="1">
    <source>
        <dbReference type="ARBA" id="ARBA00004584"/>
    </source>
</evidence>
<evidence type="ECO:0000256" key="5">
    <source>
        <dbReference type="SAM" id="MobiDB-lite"/>
    </source>
</evidence>
<dbReference type="GO" id="GO:0000775">
    <property type="term" value="C:chromosome, centromeric region"/>
    <property type="evidence" value="ECO:0007669"/>
    <property type="project" value="UniProtKB-SubCell"/>
</dbReference>
<dbReference type="PANTHER" id="PTHR45660:SF46">
    <property type="entry name" value="HISTONE-LYSINE N-METHYLTRANSFERASE, H3 LYSINE-9 SPECIFIC SUVH6"/>
    <property type="match status" value="1"/>
</dbReference>
<feature type="region of interest" description="Disordered" evidence="5">
    <location>
        <begin position="1"/>
        <end position="26"/>
    </location>
</feature>
<dbReference type="Gene3D" id="2.170.270.10">
    <property type="entry name" value="SET domain"/>
    <property type="match status" value="1"/>
</dbReference>
<dbReference type="PROSITE" id="PS50280">
    <property type="entry name" value="SET"/>
    <property type="match status" value="1"/>
</dbReference>
<sequence length="614" mass="69909">MKRKVSREFPSERGMPANDLGSQESKGKALRDSLNGCGKLTNTRYIGGSLDDLTNRQNSKEYIVKGGFPLLYKKQDSHSTHKDIGLTNGCEKLKFGASSKTYPSIIIGGNVNCINNELKLERVDEDCLARKQVKNTLKLYREILDKLLREVKKSRMWKPSIYQKAVTILESSCNWHIREKQVGSIDGVKIGDEFHFRAELRIVGIHHQFQKGIDFVKKNGTTLATSIVVTNRYANTFDSNVLTYLGEGGNPKVLNCRPLKDQVLKGGNLALKNSMEQNSPVRVVYQNSFEFFKSSGRYVYDGLYLVEKYWQTRGEFGKLVFKFRLRRISGQMKLTQGFATKGNDELLCNKGLFMKDISKDRENLPIAMMNTLDDERPFPFTYIVSRTYPIVPYQCISSSCDGCDCTDGCSDSEDCSCKIKNGKAFAYDYNEHIVGMKNFIYECGVSCKCFESCINRVSQRKIRLPLEVFRSEYGEWGVRSKVLISSGSFICEYVGEVINAKELIQKTSMSDYLFDIGCNEEGDAYTIDATRRGNVGRFINHSCSPNLYVRSVFYGEFNSNLPHIMLFAARDIPCLQELTYDYKYKLGEFRLNNNAFKVKKCNCQSTNCTGEFYD</sequence>
<keyword evidence="10" id="KW-1185">Reference proteome</keyword>
<dbReference type="Pfam" id="PF02182">
    <property type="entry name" value="SAD_SRA"/>
    <property type="match status" value="1"/>
</dbReference>
<proteinExistence type="predicted"/>
<accession>B9RA04</accession>
<dbReference type="InterPro" id="IPR015947">
    <property type="entry name" value="PUA-like_sf"/>
</dbReference>
<dbReference type="eggNOG" id="KOG1082">
    <property type="taxonomic scope" value="Eukaryota"/>
</dbReference>
<dbReference type="InterPro" id="IPR007728">
    <property type="entry name" value="Pre-SET_dom"/>
</dbReference>
<keyword evidence="9" id="KW-0489">Methyltransferase</keyword>
<name>B9RA04_RICCO</name>
<dbReference type="GO" id="GO:0042054">
    <property type="term" value="F:histone methyltransferase activity"/>
    <property type="evidence" value="ECO:0000318"/>
    <property type="project" value="GO_Central"/>
</dbReference>
<dbReference type="InParanoid" id="B9RA04"/>
<dbReference type="Gene3D" id="2.30.280.10">
    <property type="entry name" value="SRA-YDG"/>
    <property type="match status" value="1"/>
</dbReference>